<proteinExistence type="predicted"/>
<keyword evidence="2" id="KW-1185">Reference proteome</keyword>
<dbReference type="AlphaFoldDB" id="A0A5B7G6V3"/>
<evidence type="ECO:0000313" key="1">
    <source>
        <dbReference type="EMBL" id="MPC52983.1"/>
    </source>
</evidence>
<evidence type="ECO:0000313" key="2">
    <source>
        <dbReference type="Proteomes" id="UP000324222"/>
    </source>
</evidence>
<protein>
    <submittedName>
        <fullName evidence="1">Uncharacterized protein</fullName>
    </submittedName>
</protein>
<sequence>MHHHCHHTFPEQTNIIIIIIIIINNSLEMPSIKQKMHIKSSCITSGTVNYSVKELLCSQFTSIKYVAPQYVLKEPPLPNMSGQARITGQKGQPSTPPDLTSTIWQSPSHPPQIQIFKPVVGISAPSSTPPLNPLLERTFIMNFQCN</sequence>
<comment type="caution">
    <text evidence="1">The sequence shown here is derived from an EMBL/GenBank/DDBJ whole genome shotgun (WGS) entry which is preliminary data.</text>
</comment>
<dbReference type="EMBL" id="VSRR010011303">
    <property type="protein sequence ID" value="MPC52983.1"/>
    <property type="molecule type" value="Genomic_DNA"/>
</dbReference>
<dbReference type="Proteomes" id="UP000324222">
    <property type="component" value="Unassembled WGS sequence"/>
</dbReference>
<reference evidence="1 2" key="1">
    <citation type="submission" date="2019-05" db="EMBL/GenBank/DDBJ databases">
        <title>Another draft genome of Portunus trituberculatus and its Hox gene families provides insights of decapod evolution.</title>
        <authorList>
            <person name="Jeong J.-H."/>
            <person name="Song I."/>
            <person name="Kim S."/>
            <person name="Choi T."/>
            <person name="Kim D."/>
            <person name="Ryu S."/>
            <person name="Kim W."/>
        </authorList>
    </citation>
    <scope>NUCLEOTIDE SEQUENCE [LARGE SCALE GENOMIC DNA]</scope>
    <source>
        <tissue evidence="1">Muscle</tissue>
    </source>
</reference>
<accession>A0A5B7G6V3</accession>
<name>A0A5B7G6V3_PORTR</name>
<organism evidence="1 2">
    <name type="scientific">Portunus trituberculatus</name>
    <name type="common">Swimming crab</name>
    <name type="synonym">Neptunus trituberculatus</name>
    <dbReference type="NCBI Taxonomy" id="210409"/>
    <lineage>
        <taxon>Eukaryota</taxon>
        <taxon>Metazoa</taxon>
        <taxon>Ecdysozoa</taxon>
        <taxon>Arthropoda</taxon>
        <taxon>Crustacea</taxon>
        <taxon>Multicrustacea</taxon>
        <taxon>Malacostraca</taxon>
        <taxon>Eumalacostraca</taxon>
        <taxon>Eucarida</taxon>
        <taxon>Decapoda</taxon>
        <taxon>Pleocyemata</taxon>
        <taxon>Brachyura</taxon>
        <taxon>Eubrachyura</taxon>
        <taxon>Portunoidea</taxon>
        <taxon>Portunidae</taxon>
        <taxon>Portuninae</taxon>
        <taxon>Portunus</taxon>
    </lineage>
</organism>
<gene>
    <name evidence="1" type="ORF">E2C01_046865</name>
</gene>